<reference evidence="4 5" key="1">
    <citation type="journal article" date="2015" name="Environ. Microbiol.">
        <title>Metagenome sequence of Elaphomyces granulatus from sporocarp tissue reveals Ascomycota ectomycorrhizal fingerprints of genome expansion and a Proteobacteria-rich microbiome.</title>
        <authorList>
            <person name="Quandt C.A."/>
            <person name="Kohler A."/>
            <person name="Hesse C.N."/>
            <person name="Sharpton T.J."/>
            <person name="Martin F."/>
            <person name="Spatafora J.W."/>
        </authorList>
    </citation>
    <scope>NUCLEOTIDE SEQUENCE [LARGE SCALE GENOMIC DNA]</scope>
    <source>
        <strain evidence="4 5">OSC145934</strain>
    </source>
</reference>
<dbReference type="AlphaFoldDB" id="A0A232LPU2"/>
<feature type="compositionally biased region" description="Basic residues" evidence="1">
    <location>
        <begin position="166"/>
        <end position="181"/>
    </location>
</feature>
<keyword evidence="5" id="KW-1185">Reference proteome</keyword>
<evidence type="ECO:0000259" key="3">
    <source>
        <dbReference type="PROSITE" id="PS51035"/>
    </source>
</evidence>
<dbReference type="Pfam" id="PF00240">
    <property type="entry name" value="ubiquitin"/>
    <property type="match status" value="1"/>
</dbReference>
<dbReference type="InterPro" id="IPR000626">
    <property type="entry name" value="Ubiquitin-like_dom"/>
</dbReference>
<dbReference type="Proteomes" id="UP000243515">
    <property type="component" value="Unassembled WGS sequence"/>
</dbReference>
<accession>A0A232LPU2</accession>
<dbReference type="PROSITE" id="PS51035">
    <property type="entry name" value="BAG"/>
    <property type="match status" value="1"/>
</dbReference>
<dbReference type="Gene3D" id="3.10.20.90">
    <property type="entry name" value="Phosphatidylinositol 3-kinase Catalytic Subunit, Chain A, domain 1"/>
    <property type="match status" value="1"/>
</dbReference>
<protein>
    <recommendedName>
        <fullName evidence="6">BAG domain-containing protein</fullName>
    </recommendedName>
</protein>
<dbReference type="GO" id="GO:0051087">
    <property type="term" value="F:protein-folding chaperone binding"/>
    <property type="evidence" value="ECO:0007669"/>
    <property type="project" value="InterPro"/>
</dbReference>
<evidence type="ECO:0000256" key="1">
    <source>
        <dbReference type="SAM" id="MobiDB-lite"/>
    </source>
</evidence>
<dbReference type="EMBL" id="NPHW01006139">
    <property type="protein sequence ID" value="OXV06094.1"/>
    <property type="molecule type" value="Genomic_DNA"/>
</dbReference>
<dbReference type="SUPFAM" id="SSF54236">
    <property type="entry name" value="Ubiquitin-like"/>
    <property type="match status" value="1"/>
</dbReference>
<sequence length="310" mass="34420">MWRQSDWRSFWRRPAGASDNDSSHPTGVGIVDPPSSYESPPVKPQAQSSIDPTDESMPDIILLSHRRITYPLHFAPYAIDDGLTVGQVRQRAAEQMTVADVNRVKLLYKGNLLREDSVQCKEEGLKQHSQIMCVVSQVPAGESASDVSGEESNPPSDAMVTDSDHPRRRSKKGRKKHKKRTEKSAGPQPDPNTLAPHDDRRPSPSRRSAAPSPAPSFRGLRTTYEQVERLASYFRSSLRPMCEEYIADPPADSRTRSLEHKKLSEIVLAQVILKADGIDVDGDEDARGARRALIKEAQAILRQLDQAAGE</sequence>
<dbReference type="OrthoDB" id="417450at2759"/>
<feature type="region of interest" description="Disordered" evidence="1">
    <location>
        <begin position="1"/>
        <end position="55"/>
    </location>
</feature>
<evidence type="ECO:0000313" key="4">
    <source>
        <dbReference type="EMBL" id="OXV06094.1"/>
    </source>
</evidence>
<dbReference type="Gene3D" id="1.20.58.120">
    <property type="entry name" value="BAG domain"/>
    <property type="match status" value="1"/>
</dbReference>
<evidence type="ECO:0000313" key="5">
    <source>
        <dbReference type="Proteomes" id="UP000243515"/>
    </source>
</evidence>
<dbReference type="SUPFAM" id="SSF63491">
    <property type="entry name" value="BAG domain"/>
    <property type="match status" value="1"/>
</dbReference>
<evidence type="ECO:0000259" key="2">
    <source>
        <dbReference type="PROSITE" id="PS50053"/>
    </source>
</evidence>
<name>A0A232LPU2_9EURO</name>
<dbReference type="Pfam" id="PF02179">
    <property type="entry name" value="BAG"/>
    <property type="match status" value="1"/>
</dbReference>
<organism evidence="4 5">
    <name type="scientific">Elaphomyces granulatus</name>
    <dbReference type="NCBI Taxonomy" id="519963"/>
    <lineage>
        <taxon>Eukaryota</taxon>
        <taxon>Fungi</taxon>
        <taxon>Dikarya</taxon>
        <taxon>Ascomycota</taxon>
        <taxon>Pezizomycotina</taxon>
        <taxon>Eurotiomycetes</taxon>
        <taxon>Eurotiomycetidae</taxon>
        <taxon>Eurotiales</taxon>
        <taxon>Elaphomycetaceae</taxon>
        <taxon>Elaphomyces</taxon>
    </lineage>
</organism>
<dbReference type="SMART" id="SM00264">
    <property type="entry name" value="BAG"/>
    <property type="match status" value="1"/>
</dbReference>
<feature type="region of interest" description="Disordered" evidence="1">
    <location>
        <begin position="142"/>
        <end position="222"/>
    </location>
</feature>
<proteinExistence type="predicted"/>
<dbReference type="InterPro" id="IPR003103">
    <property type="entry name" value="BAG_domain"/>
</dbReference>
<dbReference type="PROSITE" id="PS50053">
    <property type="entry name" value="UBIQUITIN_2"/>
    <property type="match status" value="1"/>
</dbReference>
<comment type="caution">
    <text evidence="4">The sequence shown here is derived from an EMBL/GenBank/DDBJ whole genome shotgun (WGS) entry which is preliminary data.</text>
</comment>
<dbReference type="InterPro" id="IPR036533">
    <property type="entry name" value="BAG_dom_sf"/>
</dbReference>
<feature type="compositionally biased region" description="Low complexity" evidence="1">
    <location>
        <begin position="205"/>
        <end position="218"/>
    </location>
</feature>
<evidence type="ECO:0008006" key="6">
    <source>
        <dbReference type="Google" id="ProtNLM"/>
    </source>
</evidence>
<dbReference type="InterPro" id="IPR029071">
    <property type="entry name" value="Ubiquitin-like_domsf"/>
</dbReference>
<gene>
    <name evidence="4" type="ORF">Egran_06138</name>
</gene>
<feature type="domain" description="BAG" evidence="3">
    <location>
        <begin position="239"/>
        <end position="308"/>
    </location>
</feature>
<feature type="domain" description="Ubiquitin-like" evidence="2">
    <location>
        <begin position="84"/>
        <end position="140"/>
    </location>
</feature>